<evidence type="ECO:0000256" key="5">
    <source>
        <dbReference type="ARBA" id="ARBA00023136"/>
    </source>
</evidence>
<evidence type="ECO:0000256" key="7">
    <source>
        <dbReference type="RuleBase" id="RU000320"/>
    </source>
</evidence>
<dbReference type="GO" id="GO:0008137">
    <property type="term" value="F:NADH dehydrogenase (ubiquinone) activity"/>
    <property type="evidence" value="ECO:0007669"/>
    <property type="project" value="InterPro"/>
</dbReference>
<feature type="transmembrane region" description="Helical" evidence="8">
    <location>
        <begin position="408"/>
        <end position="432"/>
    </location>
</feature>
<dbReference type="InterPro" id="IPR001750">
    <property type="entry name" value="ND/Mrp_TM"/>
</dbReference>
<feature type="transmembrane region" description="Helical" evidence="8">
    <location>
        <begin position="271"/>
        <end position="296"/>
    </location>
</feature>
<sequence length="505" mass="54793">MLSILIWFPIIGAAIISFLPVKLTPSQSRLLASGIGGATFFWTLFLVSKFNYQGEGIQLSEFLPWLEFIGLNYNIGVDGLSFPLVVLNTFLIWTAIYSSDLEEEGGKPLQRPRLFYALMLILGGCITGALLSQNLLLFFIFYEVKLIPVYLLINIWGGENRGYAGTKYLLYTAFSGVFVLISFLGLVFLTSSTFDYQNLQSQVLPFGKQIILLVTLIIGFGIKIPLVPLHTWLPDAYTEASTPVSMILGGILSKLGTYGLIRFGLGLFPEVWSSVAFPLACVAVVSALYASLVAVAQTDLKKMVAYSSIAHIAFVVLATAAGTPLSLLGAVCQMFAHGLIVALLFNLVGIVESKTGSRDLTILKGLMNPLRGLPLTGGLMILGVMASAGIPGMVGFIGEFLSFQGSFIVFPILTLLCLVATGLTAVYFVILLNRAFFGRLDTKIAYLPKVQFSERTPAIILSILIVLLGLQPNLLTKFSERTSITIATTSGTPSTPPIIYRYLKD</sequence>
<gene>
    <name evidence="10" type="ORF">DSM107014_09440</name>
</gene>
<feature type="transmembrane region" description="Helical" evidence="8">
    <location>
        <begin position="114"/>
        <end position="131"/>
    </location>
</feature>
<evidence type="ECO:0000256" key="6">
    <source>
        <dbReference type="ARBA" id="ARBA00025624"/>
    </source>
</evidence>
<dbReference type="Proteomes" id="UP000767446">
    <property type="component" value="Unassembled WGS sequence"/>
</dbReference>
<dbReference type="GO" id="GO:0048039">
    <property type="term" value="F:ubiquinone binding"/>
    <property type="evidence" value="ECO:0007669"/>
    <property type="project" value="TreeGrafter"/>
</dbReference>
<dbReference type="PANTHER" id="PTHR43507:SF21">
    <property type="entry name" value="NAD(P)H-QUINONE OXIDOREDUCTASE CHAIN 4, CHLOROPLASTIC"/>
    <property type="match status" value="1"/>
</dbReference>
<feature type="transmembrane region" description="Helical" evidence="8">
    <location>
        <begin position="327"/>
        <end position="351"/>
    </location>
</feature>
<dbReference type="GO" id="GO:0042773">
    <property type="term" value="P:ATP synthesis coupled electron transport"/>
    <property type="evidence" value="ECO:0007669"/>
    <property type="project" value="InterPro"/>
</dbReference>
<comment type="similarity">
    <text evidence="2">Belongs to the complex I subunit 4 family.</text>
</comment>
<dbReference type="GO" id="GO:0003954">
    <property type="term" value="F:NADH dehydrogenase activity"/>
    <property type="evidence" value="ECO:0007669"/>
    <property type="project" value="TreeGrafter"/>
</dbReference>
<accession>A0A941JT73</accession>
<dbReference type="InterPro" id="IPR003918">
    <property type="entry name" value="NADH_UbQ_OxRdtase"/>
</dbReference>
<evidence type="ECO:0000313" key="10">
    <source>
        <dbReference type="EMBL" id="MBR8828102.1"/>
    </source>
</evidence>
<proteinExistence type="inferred from homology"/>
<dbReference type="AlphaFoldDB" id="A0A941JT73"/>
<comment type="caution">
    <text evidence="10">The sequence shown here is derived from an EMBL/GenBank/DDBJ whole genome shotgun (WGS) entry which is preliminary data.</text>
</comment>
<feature type="transmembrane region" description="Helical" evidence="8">
    <location>
        <begin position="6"/>
        <end position="23"/>
    </location>
</feature>
<keyword evidence="3 7" id="KW-0812">Transmembrane</keyword>
<dbReference type="GO" id="GO:0015990">
    <property type="term" value="P:electron transport coupled proton transport"/>
    <property type="evidence" value="ECO:0007669"/>
    <property type="project" value="TreeGrafter"/>
</dbReference>
<feature type="transmembrane region" description="Helical" evidence="8">
    <location>
        <begin position="168"/>
        <end position="190"/>
    </location>
</feature>
<comment type="function">
    <text evidence="6">NDH-1 shuttles electrons from NAD(P)H, via FMN and iron-sulfur (Fe-S) centers, to quinones in the respiratory chain. The immediate electron acceptor for the enzyme in this species is believed to be plastoquinone. Couples the redox reaction to proton translocation (for every two electrons transferred, four hydrogen ions are translocated across the cytoplasmic membrane), and thus conserves the redox energy in a proton gradient.</text>
</comment>
<dbReference type="NCBIfam" id="TIGR01972">
    <property type="entry name" value="NDH_I_M"/>
    <property type="match status" value="1"/>
</dbReference>
<dbReference type="EMBL" id="JADQBC010000055">
    <property type="protein sequence ID" value="MBR8828102.1"/>
    <property type="molecule type" value="Genomic_DNA"/>
</dbReference>
<feature type="transmembrane region" description="Helical" evidence="8">
    <location>
        <begin position="210"/>
        <end position="232"/>
    </location>
</feature>
<dbReference type="InterPro" id="IPR010227">
    <property type="entry name" value="NADH_Q_OxRdtase_chainM/4"/>
</dbReference>
<feature type="transmembrane region" description="Helical" evidence="8">
    <location>
        <begin position="244"/>
        <end position="265"/>
    </location>
</feature>
<dbReference type="EC" id="1.6.5.-" evidence="10"/>
<feature type="transmembrane region" description="Helical" evidence="8">
    <location>
        <begin position="137"/>
        <end position="156"/>
    </location>
</feature>
<protein>
    <submittedName>
        <fullName evidence="10">NADH-quinone oxidoreductase subunit M</fullName>
        <ecNumber evidence="10">1.6.5.-</ecNumber>
    </submittedName>
</protein>
<dbReference type="GO" id="GO:0012505">
    <property type="term" value="C:endomembrane system"/>
    <property type="evidence" value="ECO:0007669"/>
    <property type="project" value="UniProtKB-SubCell"/>
</dbReference>
<keyword evidence="5 8" id="KW-0472">Membrane</keyword>
<feature type="transmembrane region" description="Helical" evidence="8">
    <location>
        <begin position="372"/>
        <end position="396"/>
    </location>
</feature>
<evidence type="ECO:0000256" key="4">
    <source>
        <dbReference type="ARBA" id="ARBA00022989"/>
    </source>
</evidence>
<dbReference type="PANTHER" id="PTHR43507">
    <property type="entry name" value="NADH-UBIQUINONE OXIDOREDUCTASE CHAIN 4"/>
    <property type="match status" value="1"/>
</dbReference>
<evidence type="ECO:0000256" key="1">
    <source>
        <dbReference type="ARBA" id="ARBA00004127"/>
    </source>
</evidence>
<feature type="domain" description="NADH:quinone oxidoreductase/Mrp antiporter transmembrane" evidence="9">
    <location>
        <begin position="132"/>
        <end position="424"/>
    </location>
</feature>
<keyword evidence="10" id="KW-0560">Oxidoreductase</keyword>
<dbReference type="PRINTS" id="PR01437">
    <property type="entry name" value="NUOXDRDTASE4"/>
</dbReference>
<comment type="subcellular location">
    <subcellularLocation>
        <location evidence="1">Endomembrane system</location>
        <topology evidence="1">Multi-pass membrane protein</topology>
    </subcellularLocation>
    <subcellularLocation>
        <location evidence="7">Membrane</location>
        <topology evidence="7">Multi-pass membrane protein</topology>
    </subcellularLocation>
</comment>
<name>A0A941JT73_9CHRO</name>
<evidence type="ECO:0000313" key="11">
    <source>
        <dbReference type="Proteomes" id="UP000767446"/>
    </source>
</evidence>
<dbReference type="GO" id="GO:0016020">
    <property type="term" value="C:membrane"/>
    <property type="evidence" value="ECO:0007669"/>
    <property type="project" value="UniProtKB-SubCell"/>
</dbReference>
<organism evidence="10 11">
    <name type="scientific">Gomphosphaeria aponina SAG 52.96 = DSM 107014</name>
    <dbReference type="NCBI Taxonomy" id="1521640"/>
    <lineage>
        <taxon>Bacteria</taxon>
        <taxon>Bacillati</taxon>
        <taxon>Cyanobacteriota</taxon>
        <taxon>Cyanophyceae</taxon>
        <taxon>Oscillatoriophycideae</taxon>
        <taxon>Chroococcales</taxon>
        <taxon>Gomphosphaeriaceae</taxon>
        <taxon>Gomphosphaeria</taxon>
    </lineage>
</organism>
<evidence type="ECO:0000256" key="3">
    <source>
        <dbReference type="ARBA" id="ARBA00022692"/>
    </source>
</evidence>
<evidence type="ECO:0000259" key="9">
    <source>
        <dbReference type="Pfam" id="PF00361"/>
    </source>
</evidence>
<keyword evidence="4 8" id="KW-1133">Transmembrane helix</keyword>
<feature type="transmembrane region" description="Helical" evidence="8">
    <location>
        <begin position="303"/>
        <end position="321"/>
    </location>
</feature>
<reference evidence="10" key="1">
    <citation type="submission" date="2021-02" db="EMBL/GenBank/DDBJ databases">
        <title>Metagenome analyses of Stigonema ocellatum DSM 106950, Chlorogloea purpurea SAG 13.99 and Gomphosphaeria aponina DSM 107014.</title>
        <authorList>
            <person name="Marter P."/>
            <person name="Huang S."/>
        </authorList>
    </citation>
    <scope>NUCLEOTIDE SEQUENCE</scope>
    <source>
        <strain evidence="10">JP213</strain>
    </source>
</reference>
<evidence type="ECO:0000256" key="2">
    <source>
        <dbReference type="ARBA" id="ARBA00009025"/>
    </source>
</evidence>
<feature type="transmembrane region" description="Helical" evidence="8">
    <location>
        <begin position="71"/>
        <end position="93"/>
    </location>
</feature>
<dbReference type="Pfam" id="PF00361">
    <property type="entry name" value="Proton_antipo_M"/>
    <property type="match status" value="1"/>
</dbReference>
<evidence type="ECO:0000256" key="8">
    <source>
        <dbReference type="SAM" id="Phobius"/>
    </source>
</evidence>
<feature type="transmembrane region" description="Helical" evidence="8">
    <location>
        <begin position="30"/>
        <end position="51"/>
    </location>
</feature>